<evidence type="ECO:0000313" key="3">
    <source>
        <dbReference type="EMBL" id="MBS4538029.1"/>
    </source>
</evidence>
<dbReference type="Gene3D" id="2.40.50.140">
    <property type="entry name" value="Nucleic acid-binding proteins"/>
    <property type="match status" value="1"/>
</dbReference>
<name>A0A942Z8I4_9FIRM</name>
<keyword evidence="4" id="KW-1185">Reference proteome</keyword>
<dbReference type="GO" id="GO:0006310">
    <property type="term" value="P:DNA recombination"/>
    <property type="evidence" value="ECO:0007669"/>
    <property type="project" value="InterPro"/>
</dbReference>
<dbReference type="InterPro" id="IPR012309">
    <property type="entry name" value="DNA_ligase_ATP-dep_C"/>
</dbReference>
<dbReference type="SUPFAM" id="SSF50249">
    <property type="entry name" value="Nucleic acid-binding proteins"/>
    <property type="match status" value="1"/>
</dbReference>
<organism evidence="3 4">
    <name type="scientific">Anaeromonas frigoriresistens</name>
    <dbReference type="NCBI Taxonomy" id="2683708"/>
    <lineage>
        <taxon>Bacteria</taxon>
        <taxon>Bacillati</taxon>
        <taxon>Bacillota</taxon>
        <taxon>Tissierellia</taxon>
        <taxon>Tissierellales</taxon>
        <taxon>Thermohalobacteraceae</taxon>
        <taxon>Anaeromonas</taxon>
    </lineage>
</organism>
<dbReference type="Pfam" id="PF04679">
    <property type="entry name" value="DNA_ligase_A_C"/>
    <property type="match status" value="1"/>
</dbReference>
<sequence>MAKKRDGKYIHSRSKKWLKFKCGHRQEFVIGGYTDPQGERIGFGALLIGYYDGYDLVYAGKVGTGYDDETLDRISKQLKDLEKDKSPFKGKRCSLGET</sequence>
<dbReference type="AlphaFoldDB" id="A0A942Z8I4"/>
<comment type="caution">
    <text evidence="3">The sequence shown here is derived from an EMBL/GenBank/DDBJ whole genome shotgun (WGS) entry which is preliminary data.</text>
</comment>
<proteinExistence type="predicted"/>
<reference evidence="3" key="1">
    <citation type="submission" date="2019-12" db="EMBL/GenBank/DDBJ databases">
        <title>Clostridiaceae gen. nov. sp. nov., isolated from sediment in Xinjiang, China.</title>
        <authorList>
            <person name="Zhang R."/>
        </authorList>
    </citation>
    <scope>NUCLEOTIDE SEQUENCE</scope>
    <source>
        <strain evidence="3">D2Q-11</strain>
    </source>
</reference>
<dbReference type="CDD" id="cd07971">
    <property type="entry name" value="OBF_DNA_ligase_LigD"/>
    <property type="match status" value="1"/>
</dbReference>
<evidence type="ECO:0000256" key="1">
    <source>
        <dbReference type="ARBA" id="ARBA00012727"/>
    </source>
</evidence>
<gene>
    <name evidence="3" type="ORF">GOQ27_06120</name>
</gene>
<dbReference type="Proteomes" id="UP000724672">
    <property type="component" value="Unassembled WGS sequence"/>
</dbReference>
<dbReference type="GO" id="GO:0006281">
    <property type="term" value="P:DNA repair"/>
    <property type="evidence" value="ECO:0007669"/>
    <property type="project" value="InterPro"/>
</dbReference>
<dbReference type="EMBL" id="WSFT01000028">
    <property type="protein sequence ID" value="MBS4538029.1"/>
    <property type="molecule type" value="Genomic_DNA"/>
</dbReference>
<protein>
    <recommendedName>
        <fullName evidence="1">DNA ligase (ATP)</fullName>
        <ecNumber evidence="1">6.5.1.1</ecNumber>
    </recommendedName>
</protein>
<dbReference type="GO" id="GO:0003910">
    <property type="term" value="F:DNA ligase (ATP) activity"/>
    <property type="evidence" value="ECO:0007669"/>
    <property type="project" value="UniProtKB-EC"/>
</dbReference>
<accession>A0A942Z8I4</accession>
<evidence type="ECO:0000313" key="4">
    <source>
        <dbReference type="Proteomes" id="UP000724672"/>
    </source>
</evidence>
<evidence type="ECO:0000259" key="2">
    <source>
        <dbReference type="Pfam" id="PF04679"/>
    </source>
</evidence>
<dbReference type="EC" id="6.5.1.1" evidence="1"/>
<feature type="domain" description="DNA ligase ATP-dependent C-terminal" evidence="2">
    <location>
        <begin position="41"/>
        <end position="91"/>
    </location>
</feature>
<dbReference type="InterPro" id="IPR012340">
    <property type="entry name" value="NA-bd_OB-fold"/>
</dbReference>